<gene>
    <name evidence="3" type="ORF">C7S10_12625</name>
</gene>
<feature type="compositionally biased region" description="Pro residues" evidence="1">
    <location>
        <begin position="74"/>
        <end position="83"/>
    </location>
</feature>
<dbReference type="RefSeq" id="WP_108344792.1">
    <property type="nucleotide sequence ID" value="NZ_PYXZ01000005.1"/>
</dbReference>
<name>A0A2R7YW52_9ACTN</name>
<feature type="transmembrane region" description="Helical" evidence="2">
    <location>
        <begin position="115"/>
        <end position="133"/>
    </location>
</feature>
<dbReference type="Proteomes" id="UP000244867">
    <property type="component" value="Unassembled WGS sequence"/>
</dbReference>
<evidence type="ECO:0000313" key="4">
    <source>
        <dbReference type="Proteomes" id="UP000244867"/>
    </source>
</evidence>
<organism evidence="3 4">
    <name type="scientific">Nocardioides currus</name>
    <dbReference type="NCBI Taxonomy" id="2133958"/>
    <lineage>
        <taxon>Bacteria</taxon>
        <taxon>Bacillati</taxon>
        <taxon>Actinomycetota</taxon>
        <taxon>Actinomycetes</taxon>
        <taxon>Propionibacteriales</taxon>
        <taxon>Nocardioidaceae</taxon>
        <taxon>Nocardioides</taxon>
    </lineage>
</organism>
<keyword evidence="4" id="KW-1185">Reference proteome</keyword>
<reference evidence="3 4" key="1">
    <citation type="submission" date="2018-03" db="EMBL/GenBank/DDBJ databases">
        <authorList>
            <person name="Keele B.F."/>
        </authorList>
    </citation>
    <scope>NUCLEOTIDE SEQUENCE [LARGE SCALE GENOMIC DNA]</scope>
    <source>
        <strain evidence="3 4">IB-3</strain>
    </source>
</reference>
<keyword evidence="2" id="KW-1133">Transmembrane helix</keyword>
<sequence>MSSTGDHERAHDEADQAAWQSIVDNYGDRVELDEPSDPAPAPKPAPTPAPTPEPAPVSEPVFERPAAYDEERFVPPPPPPIPRPEPKRAVAWAGLFVAPLLVLVASVLKYDLAPLVDYALIAWFVGGFVYLVATMSKTPRDPWDDGSRV</sequence>
<feature type="transmembrane region" description="Helical" evidence="2">
    <location>
        <begin position="89"/>
        <end position="109"/>
    </location>
</feature>
<feature type="region of interest" description="Disordered" evidence="1">
    <location>
        <begin position="1"/>
        <end position="85"/>
    </location>
</feature>
<dbReference type="OrthoDB" id="3787269at2"/>
<proteinExistence type="predicted"/>
<feature type="compositionally biased region" description="Basic and acidic residues" evidence="1">
    <location>
        <begin position="1"/>
        <end position="14"/>
    </location>
</feature>
<dbReference type="EMBL" id="PYXZ01000005">
    <property type="protein sequence ID" value="PUA80598.1"/>
    <property type="molecule type" value="Genomic_DNA"/>
</dbReference>
<feature type="compositionally biased region" description="Pro residues" evidence="1">
    <location>
        <begin position="37"/>
        <end position="57"/>
    </location>
</feature>
<comment type="caution">
    <text evidence="3">The sequence shown here is derived from an EMBL/GenBank/DDBJ whole genome shotgun (WGS) entry which is preliminary data.</text>
</comment>
<accession>A0A2R7YW52</accession>
<protein>
    <submittedName>
        <fullName evidence="3">Uncharacterized protein</fullName>
    </submittedName>
</protein>
<evidence type="ECO:0000256" key="1">
    <source>
        <dbReference type="SAM" id="MobiDB-lite"/>
    </source>
</evidence>
<evidence type="ECO:0000313" key="3">
    <source>
        <dbReference type="EMBL" id="PUA80598.1"/>
    </source>
</evidence>
<dbReference type="AlphaFoldDB" id="A0A2R7YW52"/>
<keyword evidence="2" id="KW-0472">Membrane</keyword>
<evidence type="ECO:0000256" key="2">
    <source>
        <dbReference type="SAM" id="Phobius"/>
    </source>
</evidence>
<keyword evidence="2" id="KW-0812">Transmembrane</keyword>